<feature type="region of interest" description="Disordered" evidence="1">
    <location>
        <begin position="129"/>
        <end position="165"/>
    </location>
</feature>
<evidence type="ECO:0000313" key="2">
    <source>
        <dbReference type="EMBL" id="KAK7036494.1"/>
    </source>
</evidence>
<dbReference type="AlphaFoldDB" id="A0AAW0CCI6"/>
<dbReference type="Proteomes" id="UP001383192">
    <property type="component" value="Unassembled WGS sequence"/>
</dbReference>
<gene>
    <name evidence="2" type="ORF">VNI00_011691</name>
</gene>
<feature type="compositionally biased region" description="Basic and acidic residues" evidence="1">
    <location>
        <begin position="44"/>
        <end position="54"/>
    </location>
</feature>
<proteinExistence type="predicted"/>
<feature type="region of interest" description="Disordered" evidence="1">
    <location>
        <begin position="44"/>
        <end position="105"/>
    </location>
</feature>
<name>A0AAW0CCI6_9AGAR</name>
<sequence>MGTPDFTDPFANNRPLKRLPRISQKEFKPLAKRVIKSFSRERFRARVGSDENKPDISVSPRPTKVAKRQKFVAAKPLVMTPNRNQNKAPAESFLDLSPHETSGMSSAEQRMLRLMKVLFSDVEYAEVKRERDESELPARPTCVPRRKTDGSILSTDTTPSETITV</sequence>
<feature type="compositionally biased region" description="Polar residues" evidence="1">
    <location>
        <begin position="151"/>
        <end position="165"/>
    </location>
</feature>
<evidence type="ECO:0000256" key="1">
    <source>
        <dbReference type="SAM" id="MobiDB-lite"/>
    </source>
</evidence>
<reference evidence="2 3" key="1">
    <citation type="submission" date="2024-01" db="EMBL/GenBank/DDBJ databases">
        <title>A draft genome for a cacao thread blight-causing isolate of Paramarasmius palmivorus.</title>
        <authorList>
            <person name="Baruah I.K."/>
            <person name="Bukari Y."/>
            <person name="Amoako-Attah I."/>
            <person name="Meinhardt L.W."/>
            <person name="Bailey B.A."/>
            <person name="Cohen S.P."/>
        </authorList>
    </citation>
    <scope>NUCLEOTIDE SEQUENCE [LARGE SCALE GENOMIC DNA]</scope>
    <source>
        <strain evidence="2 3">GH-12</strain>
    </source>
</reference>
<organism evidence="2 3">
    <name type="scientific">Paramarasmius palmivorus</name>
    <dbReference type="NCBI Taxonomy" id="297713"/>
    <lineage>
        <taxon>Eukaryota</taxon>
        <taxon>Fungi</taxon>
        <taxon>Dikarya</taxon>
        <taxon>Basidiomycota</taxon>
        <taxon>Agaricomycotina</taxon>
        <taxon>Agaricomycetes</taxon>
        <taxon>Agaricomycetidae</taxon>
        <taxon>Agaricales</taxon>
        <taxon>Marasmiineae</taxon>
        <taxon>Marasmiaceae</taxon>
        <taxon>Paramarasmius</taxon>
    </lineage>
</organism>
<protein>
    <submittedName>
        <fullName evidence="2">Uncharacterized protein</fullName>
    </submittedName>
</protein>
<evidence type="ECO:0000313" key="3">
    <source>
        <dbReference type="Proteomes" id="UP001383192"/>
    </source>
</evidence>
<dbReference type="EMBL" id="JAYKXP010000051">
    <property type="protein sequence ID" value="KAK7036494.1"/>
    <property type="molecule type" value="Genomic_DNA"/>
</dbReference>
<accession>A0AAW0CCI6</accession>
<keyword evidence="3" id="KW-1185">Reference proteome</keyword>
<comment type="caution">
    <text evidence="2">The sequence shown here is derived from an EMBL/GenBank/DDBJ whole genome shotgun (WGS) entry which is preliminary data.</text>
</comment>